<dbReference type="CDD" id="cd00087">
    <property type="entry name" value="FReD"/>
    <property type="match status" value="1"/>
</dbReference>
<dbReference type="Proteomes" id="UP001283361">
    <property type="component" value="Unassembled WGS sequence"/>
</dbReference>
<dbReference type="AlphaFoldDB" id="A0AAE1ALY1"/>
<gene>
    <name evidence="5" type="ORF">RRG08_016272</name>
</gene>
<dbReference type="Pfam" id="PF00147">
    <property type="entry name" value="Fibrinogen_C"/>
    <property type="match status" value="1"/>
</dbReference>
<protein>
    <recommendedName>
        <fullName evidence="4">Fibrinogen C-terminal domain-containing protein</fullName>
    </recommendedName>
</protein>
<dbReference type="InterPro" id="IPR014716">
    <property type="entry name" value="Fibrinogen_a/b/g_C_1"/>
</dbReference>
<evidence type="ECO:0000259" key="4">
    <source>
        <dbReference type="PROSITE" id="PS51406"/>
    </source>
</evidence>
<dbReference type="EMBL" id="JAWDGP010001651">
    <property type="protein sequence ID" value="KAK3789596.1"/>
    <property type="molecule type" value="Genomic_DNA"/>
</dbReference>
<dbReference type="PANTHER" id="PTHR19143:SF458">
    <property type="entry name" value="FIBRINOGEN C-TERMINAL DOMAIN-CONTAINING PROTEIN-RELATED"/>
    <property type="match status" value="1"/>
</dbReference>
<keyword evidence="1" id="KW-1015">Disulfide bond</keyword>
<feature type="domain" description="Fibrinogen C-terminal" evidence="4">
    <location>
        <begin position="427"/>
        <end position="642"/>
    </location>
</feature>
<keyword evidence="2" id="KW-0175">Coiled coil</keyword>
<feature type="chain" id="PRO_5042268356" description="Fibrinogen C-terminal domain-containing protein" evidence="3">
    <location>
        <begin position="22"/>
        <end position="645"/>
    </location>
</feature>
<dbReference type="GO" id="GO:0005615">
    <property type="term" value="C:extracellular space"/>
    <property type="evidence" value="ECO:0007669"/>
    <property type="project" value="TreeGrafter"/>
</dbReference>
<sequence>MKYRDFFVLGAFLFLFHQGQAIQFTLNRDMTASHGVRAICGVLICKETSDNRTRAVFNRQLSQSNSSSTYVSAIISMAVYRNGAPTAGNQYAYPFLVASVTSEQPRVSRVANAIKVDGQLESSITTMRLELFKQQDCRAEFTCEVIAVDAKGRELVRTSHLLQQPSSPALDTAGEEGWTPAVAMHLVNLVQDLSTNMELMRITMEDYRFRISGMEDKAAAFEKDVTSSVVAVDKELSGYLKILENRMEDKMERLEDKLRHLEDKSSFTEGKILNKIDEKIVFDTSLLDKIESVENKLETQIGQLSKEDVSLLLSNISSITKNVHLIAPSIKSAISENFKGLKKEIEEKDILSEERLRSSFTQTILNTTEHIKSRINQHLDSFEGRIEDRFTDLSFSINVSVRNIKSSFQETVNGMNITNADEVASAMTDIVAPKTCKRGMISLLTQPSYPYPVIKPRTSDSLTVPYLCDTVTDGGGWIIIQRRTTGNVDFYRNWADYKKGFGTLDDDFWLGNDNIHAITSSGQYELRIDLRYKGKSSYAHYDKFAILDGLKNYALTLGSYHGTTGDALSGHSGMPFTTFDRDNDSYGSNCAVSFTGAWWYGACHSSNLNGKWKEGGNKGPRWSTFSGDKAVSFSEMKIRQLDKKL</sequence>
<name>A0AAE1ALY1_9GAST</name>
<dbReference type="Gene3D" id="3.90.215.10">
    <property type="entry name" value="Gamma Fibrinogen, chain A, domain 1"/>
    <property type="match status" value="1"/>
</dbReference>
<comment type="caution">
    <text evidence="5">The sequence shown here is derived from an EMBL/GenBank/DDBJ whole genome shotgun (WGS) entry which is preliminary data.</text>
</comment>
<evidence type="ECO:0000313" key="5">
    <source>
        <dbReference type="EMBL" id="KAK3789596.1"/>
    </source>
</evidence>
<dbReference type="SUPFAM" id="SSF56496">
    <property type="entry name" value="Fibrinogen C-terminal domain-like"/>
    <property type="match status" value="1"/>
</dbReference>
<dbReference type="InterPro" id="IPR036056">
    <property type="entry name" value="Fibrinogen-like_C"/>
</dbReference>
<proteinExistence type="predicted"/>
<organism evidence="5 6">
    <name type="scientific">Elysia crispata</name>
    <name type="common">lettuce slug</name>
    <dbReference type="NCBI Taxonomy" id="231223"/>
    <lineage>
        <taxon>Eukaryota</taxon>
        <taxon>Metazoa</taxon>
        <taxon>Spiralia</taxon>
        <taxon>Lophotrochozoa</taxon>
        <taxon>Mollusca</taxon>
        <taxon>Gastropoda</taxon>
        <taxon>Heterobranchia</taxon>
        <taxon>Euthyneura</taxon>
        <taxon>Panpulmonata</taxon>
        <taxon>Sacoglossa</taxon>
        <taxon>Placobranchoidea</taxon>
        <taxon>Plakobranchidae</taxon>
        <taxon>Elysia</taxon>
    </lineage>
</organism>
<keyword evidence="6" id="KW-1185">Reference proteome</keyword>
<dbReference type="PROSITE" id="PS00514">
    <property type="entry name" value="FIBRINOGEN_C_1"/>
    <property type="match status" value="1"/>
</dbReference>
<accession>A0AAE1ALY1</accession>
<evidence type="ECO:0000256" key="2">
    <source>
        <dbReference type="SAM" id="Coils"/>
    </source>
</evidence>
<evidence type="ECO:0000313" key="6">
    <source>
        <dbReference type="Proteomes" id="UP001283361"/>
    </source>
</evidence>
<keyword evidence="3" id="KW-0732">Signal</keyword>
<evidence type="ECO:0000256" key="3">
    <source>
        <dbReference type="SAM" id="SignalP"/>
    </source>
</evidence>
<evidence type="ECO:0000256" key="1">
    <source>
        <dbReference type="ARBA" id="ARBA00023157"/>
    </source>
</evidence>
<dbReference type="PANTHER" id="PTHR19143">
    <property type="entry name" value="FIBRINOGEN/TENASCIN/ANGIOPOEITIN"/>
    <property type="match status" value="1"/>
</dbReference>
<dbReference type="InterPro" id="IPR050373">
    <property type="entry name" value="Fibrinogen_C-term_domain"/>
</dbReference>
<feature type="signal peptide" evidence="3">
    <location>
        <begin position="1"/>
        <end position="21"/>
    </location>
</feature>
<dbReference type="PROSITE" id="PS51406">
    <property type="entry name" value="FIBRINOGEN_C_2"/>
    <property type="match status" value="1"/>
</dbReference>
<dbReference type="InterPro" id="IPR020837">
    <property type="entry name" value="Fibrinogen_CS"/>
</dbReference>
<reference evidence="5" key="1">
    <citation type="journal article" date="2023" name="G3 (Bethesda)">
        <title>A reference genome for the long-term kleptoplast-retaining sea slug Elysia crispata morphotype clarki.</title>
        <authorList>
            <person name="Eastman K.E."/>
            <person name="Pendleton A.L."/>
            <person name="Shaikh M.A."/>
            <person name="Suttiyut T."/>
            <person name="Ogas R."/>
            <person name="Tomko P."/>
            <person name="Gavelis G."/>
            <person name="Widhalm J.R."/>
            <person name="Wisecaver J.H."/>
        </authorList>
    </citation>
    <scope>NUCLEOTIDE SEQUENCE</scope>
    <source>
        <strain evidence="5">ECLA1</strain>
    </source>
</reference>
<dbReference type="InterPro" id="IPR002181">
    <property type="entry name" value="Fibrinogen_a/b/g_C_dom"/>
</dbReference>
<dbReference type="SMART" id="SM00186">
    <property type="entry name" value="FBG"/>
    <property type="match status" value="1"/>
</dbReference>
<feature type="coiled-coil region" evidence="2">
    <location>
        <begin position="240"/>
        <end position="307"/>
    </location>
</feature>